<dbReference type="Pfam" id="PF23241">
    <property type="entry name" value="HAT_PRP39_C"/>
    <property type="match status" value="1"/>
</dbReference>
<reference evidence="8 9" key="1">
    <citation type="journal article" date="2018" name="New Phytol.">
        <title>Phylogenomics of Endogonaceae and evolution of mycorrhizas within Mucoromycota.</title>
        <authorList>
            <person name="Chang Y."/>
            <person name="Desiro A."/>
            <person name="Na H."/>
            <person name="Sandor L."/>
            <person name="Lipzen A."/>
            <person name="Clum A."/>
            <person name="Barry K."/>
            <person name="Grigoriev I.V."/>
            <person name="Martin F.M."/>
            <person name="Stajich J.E."/>
            <person name="Smith M.E."/>
            <person name="Bonito G."/>
            <person name="Spatafora J.W."/>
        </authorList>
    </citation>
    <scope>NUCLEOTIDE SEQUENCE [LARGE SCALE GENOMIC DNA]</scope>
    <source>
        <strain evidence="8 9">GMNB39</strain>
    </source>
</reference>
<evidence type="ECO:0000256" key="6">
    <source>
        <dbReference type="ARBA" id="ARBA00038019"/>
    </source>
</evidence>
<dbReference type="SMART" id="SM00386">
    <property type="entry name" value="HAT"/>
    <property type="match status" value="5"/>
</dbReference>
<comment type="subcellular location">
    <subcellularLocation>
        <location evidence="1">Nucleus</location>
    </subcellularLocation>
</comment>
<feature type="compositionally biased region" description="Polar residues" evidence="7">
    <location>
        <begin position="151"/>
        <end position="171"/>
    </location>
</feature>
<accession>A0A433A3D5</accession>
<dbReference type="SUPFAM" id="SSF48452">
    <property type="entry name" value="TPR-like"/>
    <property type="match status" value="2"/>
</dbReference>
<protein>
    <recommendedName>
        <fullName evidence="10">Suppressor of forked domain-containing protein</fullName>
    </recommendedName>
</protein>
<dbReference type="InterPro" id="IPR059164">
    <property type="entry name" value="HAT_PRP39_C"/>
</dbReference>
<evidence type="ECO:0000256" key="1">
    <source>
        <dbReference type="ARBA" id="ARBA00004123"/>
    </source>
</evidence>
<dbReference type="OrthoDB" id="10265668at2759"/>
<evidence type="ECO:0000256" key="4">
    <source>
        <dbReference type="ARBA" id="ARBA00023187"/>
    </source>
</evidence>
<evidence type="ECO:0000256" key="7">
    <source>
        <dbReference type="SAM" id="MobiDB-lite"/>
    </source>
</evidence>
<feature type="compositionally biased region" description="Polar residues" evidence="7">
    <location>
        <begin position="517"/>
        <end position="529"/>
    </location>
</feature>
<dbReference type="GO" id="GO:0000395">
    <property type="term" value="P:mRNA 5'-splice site recognition"/>
    <property type="evidence" value="ECO:0007669"/>
    <property type="project" value="TreeGrafter"/>
</dbReference>
<dbReference type="GO" id="GO:0030627">
    <property type="term" value="F:pre-mRNA 5'-splice site binding"/>
    <property type="evidence" value="ECO:0007669"/>
    <property type="project" value="TreeGrafter"/>
</dbReference>
<evidence type="ECO:0008006" key="10">
    <source>
        <dbReference type="Google" id="ProtNLM"/>
    </source>
</evidence>
<dbReference type="InterPro" id="IPR003107">
    <property type="entry name" value="HAT"/>
</dbReference>
<evidence type="ECO:0000313" key="9">
    <source>
        <dbReference type="Proteomes" id="UP000268093"/>
    </source>
</evidence>
<feature type="region of interest" description="Disordered" evidence="7">
    <location>
        <begin position="151"/>
        <end position="174"/>
    </location>
</feature>
<dbReference type="GO" id="GO:0005685">
    <property type="term" value="C:U1 snRNP"/>
    <property type="evidence" value="ECO:0007669"/>
    <property type="project" value="TreeGrafter"/>
</dbReference>
<evidence type="ECO:0000256" key="2">
    <source>
        <dbReference type="ARBA" id="ARBA00022664"/>
    </source>
</evidence>
<dbReference type="Proteomes" id="UP000268093">
    <property type="component" value="Unassembled WGS sequence"/>
</dbReference>
<keyword evidence="9" id="KW-1185">Reference proteome</keyword>
<keyword evidence="3" id="KW-0677">Repeat</keyword>
<proteinExistence type="inferred from homology"/>
<comment type="similarity">
    <text evidence="6">Belongs to the PRP39 family.</text>
</comment>
<dbReference type="EMBL" id="RBNI01017967">
    <property type="protein sequence ID" value="RUO97202.1"/>
    <property type="molecule type" value="Genomic_DNA"/>
</dbReference>
<evidence type="ECO:0000313" key="8">
    <source>
        <dbReference type="EMBL" id="RUO97202.1"/>
    </source>
</evidence>
<keyword evidence="2" id="KW-0507">mRNA processing</keyword>
<dbReference type="AlphaFoldDB" id="A0A433A3D5"/>
<dbReference type="PANTHER" id="PTHR17204">
    <property type="entry name" value="PRE-MRNA PROCESSING PROTEIN PRP39-RELATED"/>
    <property type="match status" value="1"/>
</dbReference>
<organism evidence="8 9">
    <name type="scientific">Jimgerdemannia flammicorona</name>
    <dbReference type="NCBI Taxonomy" id="994334"/>
    <lineage>
        <taxon>Eukaryota</taxon>
        <taxon>Fungi</taxon>
        <taxon>Fungi incertae sedis</taxon>
        <taxon>Mucoromycota</taxon>
        <taxon>Mucoromycotina</taxon>
        <taxon>Endogonomycetes</taxon>
        <taxon>Endogonales</taxon>
        <taxon>Endogonaceae</taxon>
        <taxon>Jimgerdemannia</taxon>
    </lineage>
</organism>
<gene>
    <name evidence="8" type="ORF">BC936DRAFT_140813</name>
</gene>
<dbReference type="PANTHER" id="PTHR17204:SF5">
    <property type="entry name" value="PRE-MRNA-PROCESSING FACTOR 39"/>
    <property type="match status" value="1"/>
</dbReference>
<dbReference type="InterPro" id="IPR011990">
    <property type="entry name" value="TPR-like_helical_dom_sf"/>
</dbReference>
<feature type="region of interest" description="Disordered" evidence="7">
    <location>
        <begin position="489"/>
        <end position="529"/>
    </location>
</feature>
<keyword evidence="4" id="KW-0508">mRNA splicing</keyword>
<dbReference type="GO" id="GO:0000243">
    <property type="term" value="C:commitment complex"/>
    <property type="evidence" value="ECO:0007669"/>
    <property type="project" value="TreeGrafter"/>
</dbReference>
<dbReference type="GO" id="GO:0071004">
    <property type="term" value="C:U2-type prespliceosome"/>
    <property type="evidence" value="ECO:0007669"/>
    <property type="project" value="TreeGrafter"/>
</dbReference>
<evidence type="ECO:0000256" key="3">
    <source>
        <dbReference type="ARBA" id="ARBA00022737"/>
    </source>
</evidence>
<sequence length="584" mass="67202">MCKRYIGGPHGQSGVVFDRNESLLDYYLLRFPGGNSRFCVCERDSIQQECSLRSRHINDLSFIFSVFERGAAAVGLDFLSHIFWDKYLEFEEKKEAYDRIVKILERIIRIPMHQYARFFEKYQQLSATRPVKELLNPETYVEYESEIRAQPLQSEPVSENEDQPATSAQVSEKTDEQVEAEIRARIHQINVDVYMRTQEETNKRWVFEAEIKRPYFHVKPMDEPQLSNWRRYLDFEEEANDEHRVQVLFERCLVACALHEEFWQRYGKWLQSKNRKLDALGVFARATSVFIPANRPSIRLAYALLQEEQGQIEEARTIYKNLLEAVPGHVETLVKYAHFERRQNSGDVTEIFASNIVSPLLDERTKAFLTVQYANYLWHNQLSVEKARDIYEQASSKYLDNKYFWLNYLNFELAQNDNGAEQNIIDVFELIRNTATIPVDTLRDINLRYIDFLAERGTSVSLLNKIESEVGALSTAAASQLATPAVSKKRAAEETYNQPTKQARFDSPAAQHAGVATSPQASAQPYYSNQPTQQYQYPTVAGAAQPYAYQYQQYGAAAAAAAPVIPTAGAWDYSQQTTATSAYQ</sequence>
<evidence type="ECO:0000256" key="5">
    <source>
        <dbReference type="ARBA" id="ARBA00023242"/>
    </source>
</evidence>
<keyword evidence="5" id="KW-0539">Nucleus</keyword>
<name>A0A433A3D5_9FUNG</name>
<dbReference type="Pfam" id="PF23240">
    <property type="entry name" value="HAT_PRP39_N"/>
    <property type="match status" value="1"/>
</dbReference>
<dbReference type="Gene3D" id="1.25.40.10">
    <property type="entry name" value="Tetratricopeptide repeat domain"/>
    <property type="match status" value="2"/>
</dbReference>
<comment type="caution">
    <text evidence="8">The sequence shown here is derived from an EMBL/GenBank/DDBJ whole genome shotgun (WGS) entry which is preliminary data.</text>
</comment>